<dbReference type="EMBL" id="QKMR01000003">
    <property type="protein sequence ID" value="PYG89446.1"/>
    <property type="molecule type" value="Genomic_DNA"/>
</dbReference>
<dbReference type="AlphaFoldDB" id="A0A318XNW3"/>
<dbReference type="RefSeq" id="WP_110460742.1">
    <property type="nucleotide sequence ID" value="NZ_QKMR01000003.1"/>
</dbReference>
<dbReference type="Proteomes" id="UP000248132">
    <property type="component" value="Unassembled WGS sequence"/>
</dbReference>
<dbReference type="InterPro" id="IPR003416">
    <property type="entry name" value="MgtC/SapB/SrpB/YhiD_fam"/>
</dbReference>
<dbReference type="Pfam" id="PF02308">
    <property type="entry name" value="MgtC"/>
    <property type="match status" value="1"/>
</dbReference>
<evidence type="ECO:0000256" key="2">
    <source>
        <dbReference type="ARBA" id="ARBA00009298"/>
    </source>
</evidence>
<dbReference type="PRINTS" id="PR01837">
    <property type="entry name" value="MGTCSAPBPROT"/>
</dbReference>
<dbReference type="GO" id="GO:0005886">
    <property type="term" value="C:plasma membrane"/>
    <property type="evidence" value="ECO:0007669"/>
    <property type="project" value="UniProtKB-SubCell"/>
</dbReference>
<accession>A0A318XNW3</accession>
<feature type="transmembrane region" description="Helical" evidence="7">
    <location>
        <begin position="111"/>
        <end position="143"/>
    </location>
</feature>
<keyword evidence="6 7" id="KW-0472">Membrane</keyword>
<dbReference type="PANTHER" id="PTHR33778:SF1">
    <property type="entry name" value="MAGNESIUM TRANSPORTER YHID-RELATED"/>
    <property type="match status" value="1"/>
</dbReference>
<dbReference type="InterPro" id="IPR049177">
    <property type="entry name" value="MgtC_SapB_SrpB_YhiD_N"/>
</dbReference>
<evidence type="ECO:0000313" key="9">
    <source>
        <dbReference type="EMBL" id="PYG89446.1"/>
    </source>
</evidence>
<dbReference type="PANTHER" id="PTHR33778">
    <property type="entry name" value="PROTEIN MGTC"/>
    <property type="match status" value="1"/>
</dbReference>
<gene>
    <name evidence="9" type="ORF">LY28_00665</name>
</gene>
<keyword evidence="4 7" id="KW-0812">Transmembrane</keyword>
<keyword evidence="5 7" id="KW-1133">Transmembrane helix</keyword>
<comment type="caution">
    <text evidence="9">The sequence shown here is derived from an EMBL/GenBank/DDBJ whole genome shotgun (WGS) entry which is preliminary data.</text>
</comment>
<evidence type="ECO:0000256" key="1">
    <source>
        <dbReference type="ARBA" id="ARBA00004651"/>
    </source>
</evidence>
<feature type="transmembrane region" description="Helical" evidence="7">
    <location>
        <begin position="13"/>
        <end position="34"/>
    </location>
</feature>
<protein>
    <submittedName>
        <fullName evidence="9">Putative Mg2+ transporter-C (MgtC) family protein</fullName>
    </submittedName>
</protein>
<keyword evidence="10" id="KW-1185">Reference proteome</keyword>
<feature type="domain" description="MgtC/SapB/SrpB/YhiD N-terminal" evidence="8">
    <location>
        <begin position="21"/>
        <end position="148"/>
    </location>
</feature>
<comment type="similarity">
    <text evidence="2">Belongs to the MgtC/SapB family.</text>
</comment>
<evidence type="ECO:0000256" key="7">
    <source>
        <dbReference type="SAM" id="Phobius"/>
    </source>
</evidence>
<proteinExistence type="inferred from homology"/>
<feature type="transmembrane region" description="Helical" evidence="7">
    <location>
        <begin position="46"/>
        <end position="65"/>
    </location>
</feature>
<evidence type="ECO:0000256" key="4">
    <source>
        <dbReference type="ARBA" id="ARBA00022692"/>
    </source>
</evidence>
<reference evidence="9 10" key="1">
    <citation type="submission" date="2018-06" db="EMBL/GenBank/DDBJ databases">
        <title>Genomic Encyclopedia of Type Strains, Phase I: the one thousand microbial genomes (KMG-I) project.</title>
        <authorList>
            <person name="Kyrpides N."/>
        </authorList>
    </citation>
    <scope>NUCLEOTIDE SEQUENCE [LARGE SCALE GENOMIC DNA]</scope>
    <source>
        <strain evidence="9 10">DSM 19573</strain>
    </source>
</reference>
<keyword evidence="3" id="KW-1003">Cell membrane</keyword>
<comment type="subcellular location">
    <subcellularLocation>
        <location evidence="1">Cell membrane</location>
        <topology evidence="1">Multi-pass membrane protein</topology>
    </subcellularLocation>
</comment>
<evidence type="ECO:0000256" key="3">
    <source>
        <dbReference type="ARBA" id="ARBA00022475"/>
    </source>
</evidence>
<organism evidence="9 10">
    <name type="scientific">Ruminiclostridium sufflavum DSM 19573</name>
    <dbReference type="NCBI Taxonomy" id="1121337"/>
    <lineage>
        <taxon>Bacteria</taxon>
        <taxon>Bacillati</taxon>
        <taxon>Bacillota</taxon>
        <taxon>Clostridia</taxon>
        <taxon>Eubacteriales</taxon>
        <taxon>Oscillospiraceae</taxon>
        <taxon>Ruminiclostridium</taxon>
    </lineage>
</organism>
<dbReference type="OrthoDB" id="9811198at2"/>
<name>A0A318XNW3_9FIRM</name>
<sequence>MWLFNAFWGQAEFYFSIIIRLLEACLLGGIIGFEREHLHRPAGFRTHILVCVGSALVMITSEFIYKKFSPNVNVDPARLGAQVISGIGFLGAGTIIKEGINVKGLTTAASLWAVSCIGIAVGIGFYSGAFITTIIIFLTLVVIRKVQRRRSSQRDVRLCIHTLIKRGEARQLSSIIEEFGATVLDTEFVSSERDGEIILRYKIQMPNEVPLIELIEAVLCHNTVRRVYEE</sequence>
<evidence type="ECO:0000259" key="8">
    <source>
        <dbReference type="Pfam" id="PF02308"/>
    </source>
</evidence>
<evidence type="ECO:0000313" key="10">
    <source>
        <dbReference type="Proteomes" id="UP000248132"/>
    </source>
</evidence>
<evidence type="ECO:0000256" key="6">
    <source>
        <dbReference type="ARBA" id="ARBA00023136"/>
    </source>
</evidence>
<evidence type="ECO:0000256" key="5">
    <source>
        <dbReference type="ARBA" id="ARBA00022989"/>
    </source>
</evidence>